<dbReference type="InterPro" id="IPR010651">
    <property type="entry name" value="Sugar_transport"/>
</dbReference>
<feature type="transmembrane region" description="Helical" evidence="8">
    <location>
        <begin position="32"/>
        <end position="50"/>
    </location>
</feature>
<dbReference type="SUPFAM" id="SSF103481">
    <property type="entry name" value="Multidrug resistance efflux transporter EmrE"/>
    <property type="match status" value="1"/>
</dbReference>
<evidence type="ECO:0000313" key="9">
    <source>
        <dbReference type="EMBL" id="SNV48147.1"/>
    </source>
</evidence>
<evidence type="ECO:0000256" key="1">
    <source>
        <dbReference type="ARBA" id="ARBA00004651"/>
    </source>
</evidence>
<feature type="transmembrane region" description="Helical" evidence="8">
    <location>
        <begin position="114"/>
        <end position="133"/>
    </location>
</feature>
<dbReference type="CDD" id="cd23110">
    <property type="entry name" value="GRP"/>
    <property type="match status" value="1"/>
</dbReference>
<evidence type="ECO:0000256" key="5">
    <source>
        <dbReference type="ARBA" id="ARBA00022692"/>
    </source>
</evidence>
<dbReference type="EMBL" id="LT906454">
    <property type="protein sequence ID" value="SNV48147.1"/>
    <property type="molecule type" value="Genomic_DNA"/>
</dbReference>
<feature type="transmembrane region" description="Helical" evidence="8">
    <location>
        <begin position="235"/>
        <end position="256"/>
    </location>
</feature>
<protein>
    <submittedName>
        <fullName evidence="9">Glucose uptake family protein</fullName>
    </submittedName>
</protein>
<feature type="transmembrane region" description="Helical" evidence="8">
    <location>
        <begin position="6"/>
        <end position="25"/>
    </location>
</feature>
<feature type="transmembrane region" description="Helical" evidence="8">
    <location>
        <begin position="178"/>
        <end position="198"/>
    </location>
</feature>
<comment type="similarity">
    <text evidence="2">Belongs to the GRP transporter (TC 2.A.7.5) family.</text>
</comment>
<gene>
    <name evidence="9" type="ORF">SAMEA4504048_02473</name>
</gene>
<sequence length="289" mass="31327">MEGILYALVPMFAWGLIGFTSNKIGGTANQQTLGLTLGALFFAFVSWVIVQPEMTMTLWIVGIIGGLLWSVGQNGQFHAMKYMGVSVAQPLSSGSQLVLGSLIGALAFQEWTKPIQFILGIFALIILLIGFFFSSRRDTANDTTSLENRDFPKGFRALTYSTLGYVSYAVLFNNIMKFEALSVLLPMAIGMVLGALLFMRRNLSFEPIILKNAVVGLLWGTGNIFMLLAAAEAGLAIAFSFSQLGAVISIVAGILFLGEKKTKKELQWITIGTILFVLGAILLGIVKSY</sequence>
<dbReference type="Proteomes" id="UP000215144">
    <property type="component" value="Chromosome 1"/>
</dbReference>
<reference evidence="9 10" key="1">
    <citation type="submission" date="2017-06" db="EMBL/GenBank/DDBJ databases">
        <authorList>
            <consortium name="Pathogen Informatics"/>
        </authorList>
    </citation>
    <scope>NUCLEOTIDE SEQUENCE [LARGE SCALE GENOMIC DNA]</scope>
    <source>
        <strain evidence="9 10">NCTC11291</strain>
    </source>
</reference>
<keyword evidence="5 8" id="KW-0812">Transmembrane</keyword>
<organism evidence="9 10">
    <name type="scientific">Streptococcus acidominimus</name>
    <dbReference type="NCBI Taxonomy" id="1326"/>
    <lineage>
        <taxon>Bacteria</taxon>
        <taxon>Bacillati</taxon>
        <taxon>Bacillota</taxon>
        <taxon>Bacilli</taxon>
        <taxon>Lactobacillales</taxon>
        <taxon>Streptococcaceae</taxon>
        <taxon>Streptococcus</taxon>
    </lineage>
</organism>
<evidence type="ECO:0000256" key="6">
    <source>
        <dbReference type="ARBA" id="ARBA00022989"/>
    </source>
</evidence>
<keyword evidence="4" id="KW-0762">Sugar transport</keyword>
<keyword evidence="6 8" id="KW-1133">Transmembrane helix</keyword>
<dbReference type="OrthoDB" id="1452595at2"/>
<feature type="transmembrane region" description="Helical" evidence="8">
    <location>
        <begin position="154"/>
        <end position="172"/>
    </location>
</feature>
<feature type="transmembrane region" description="Helical" evidence="8">
    <location>
        <begin position="56"/>
        <end position="72"/>
    </location>
</feature>
<evidence type="ECO:0000256" key="3">
    <source>
        <dbReference type="ARBA" id="ARBA00022448"/>
    </source>
</evidence>
<evidence type="ECO:0000256" key="8">
    <source>
        <dbReference type="SAM" id="Phobius"/>
    </source>
</evidence>
<dbReference type="PANTHER" id="PTHR16119">
    <property type="entry name" value="TRANSMEMBRANE PROTEIN 144"/>
    <property type="match status" value="1"/>
</dbReference>
<dbReference type="AlphaFoldDB" id="A0A239XND0"/>
<keyword evidence="7 8" id="KW-0472">Membrane</keyword>
<evidence type="ECO:0000256" key="2">
    <source>
        <dbReference type="ARBA" id="ARBA00006117"/>
    </source>
</evidence>
<dbReference type="GO" id="GO:0015144">
    <property type="term" value="F:carbohydrate transmembrane transporter activity"/>
    <property type="evidence" value="ECO:0007669"/>
    <property type="project" value="InterPro"/>
</dbReference>
<dbReference type="Pfam" id="PF06800">
    <property type="entry name" value="Sugar_transport"/>
    <property type="match status" value="1"/>
</dbReference>
<dbReference type="KEGG" id="saco:SAME_02473"/>
<dbReference type="RefSeq" id="WP_017769785.1">
    <property type="nucleotide sequence ID" value="NZ_LT906454.1"/>
</dbReference>
<feature type="transmembrane region" description="Helical" evidence="8">
    <location>
        <begin position="84"/>
        <end position="108"/>
    </location>
</feature>
<name>A0A239XND0_STRAI</name>
<evidence type="ECO:0000313" key="10">
    <source>
        <dbReference type="Proteomes" id="UP000215144"/>
    </source>
</evidence>
<feature type="transmembrane region" description="Helical" evidence="8">
    <location>
        <begin position="268"/>
        <end position="286"/>
    </location>
</feature>
<keyword evidence="3" id="KW-0813">Transport</keyword>
<dbReference type="InterPro" id="IPR037185">
    <property type="entry name" value="EmrE-like"/>
</dbReference>
<feature type="transmembrane region" description="Helical" evidence="8">
    <location>
        <begin position="210"/>
        <end position="229"/>
    </location>
</feature>
<evidence type="ECO:0000256" key="4">
    <source>
        <dbReference type="ARBA" id="ARBA00022597"/>
    </source>
</evidence>
<dbReference type="GO" id="GO:0005886">
    <property type="term" value="C:plasma membrane"/>
    <property type="evidence" value="ECO:0007669"/>
    <property type="project" value="UniProtKB-SubCell"/>
</dbReference>
<comment type="subcellular location">
    <subcellularLocation>
        <location evidence="1">Cell membrane</location>
        <topology evidence="1">Multi-pass membrane protein</topology>
    </subcellularLocation>
</comment>
<accession>A0A239XND0</accession>
<evidence type="ECO:0000256" key="7">
    <source>
        <dbReference type="ARBA" id="ARBA00023136"/>
    </source>
</evidence>
<proteinExistence type="inferred from homology"/>
<dbReference type="PANTHER" id="PTHR16119:SF17">
    <property type="entry name" value="TRANSMEMBRANE PROTEIN 144"/>
    <property type="match status" value="1"/>
</dbReference>